<feature type="coiled-coil region" evidence="1">
    <location>
        <begin position="635"/>
        <end position="746"/>
    </location>
</feature>
<keyword evidence="1" id="KW-0175">Coiled coil</keyword>
<feature type="coiled-coil region" evidence="1">
    <location>
        <begin position="482"/>
        <end position="605"/>
    </location>
</feature>
<organism evidence="2">
    <name type="scientific">Spongospora subterranea</name>
    <dbReference type="NCBI Taxonomy" id="70186"/>
    <lineage>
        <taxon>Eukaryota</taxon>
        <taxon>Sar</taxon>
        <taxon>Rhizaria</taxon>
        <taxon>Endomyxa</taxon>
        <taxon>Phytomyxea</taxon>
        <taxon>Plasmodiophorida</taxon>
        <taxon>Plasmodiophoridae</taxon>
        <taxon>Spongospora</taxon>
    </lineage>
</organism>
<dbReference type="InterPro" id="IPR038911">
    <property type="entry name" value="SCLT1"/>
</dbReference>
<dbReference type="GO" id="GO:0005814">
    <property type="term" value="C:centriole"/>
    <property type="evidence" value="ECO:0007669"/>
    <property type="project" value="TreeGrafter"/>
</dbReference>
<reference evidence="2" key="1">
    <citation type="submission" date="2015-04" db="EMBL/GenBank/DDBJ databases">
        <title>The genome sequence of the plant pathogenic Rhizarian Plasmodiophora brassicae reveals insights in its biotrophic life cycle and the origin of chitin synthesis.</title>
        <authorList>
            <person name="Schwelm A."/>
            <person name="Fogelqvist J."/>
            <person name="Knaust A."/>
            <person name="Julke S."/>
            <person name="Lilja T."/>
            <person name="Dhandapani V."/>
            <person name="Bonilla-Rosso G."/>
            <person name="Karlsson M."/>
            <person name="Shevchenko A."/>
            <person name="Choi S.R."/>
            <person name="Kim H.G."/>
            <person name="Park J.Y."/>
            <person name="Lim Y.P."/>
            <person name="Ludwig-Muller J."/>
            <person name="Dixelius C."/>
        </authorList>
    </citation>
    <scope>NUCLEOTIDE SEQUENCE</scope>
    <source>
        <tissue evidence="2">Potato root galls</tissue>
    </source>
</reference>
<evidence type="ECO:0000256" key="1">
    <source>
        <dbReference type="SAM" id="Coils"/>
    </source>
</evidence>
<proteinExistence type="predicted"/>
<dbReference type="EMBL" id="HACM01011139">
    <property type="protein sequence ID" value="CRZ11581.1"/>
    <property type="molecule type" value="Transcribed_RNA"/>
</dbReference>
<feature type="coiled-coil region" evidence="1">
    <location>
        <begin position="96"/>
        <end position="144"/>
    </location>
</feature>
<accession>A0A0H5RCU7</accession>
<name>A0A0H5RCU7_9EUKA</name>
<dbReference type="AlphaFoldDB" id="A0A0H5RCU7"/>
<protein>
    <submittedName>
        <fullName evidence="2">Uncharacterized protein</fullName>
    </submittedName>
</protein>
<dbReference type="GO" id="GO:0060271">
    <property type="term" value="P:cilium assembly"/>
    <property type="evidence" value="ECO:0007669"/>
    <property type="project" value="TreeGrafter"/>
</dbReference>
<evidence type="ECO:0000313" key="2">
    <source>
        <dbReference type="EMBL" id="CRZ11581.1"/>
    </source>
</evidence>
<sequence>MITAPPFRPGYAPDQDLAYHLQPQQVEPLSREADADARHVRQIERQRDFLKTYAARLEAELRAYQTKFPVVITTVENDNDDLAPWISNQEYMSPLFAEYDAQISQANAASDELRRELQTMKADMVKLVARNEELENELENHITKLLRRFDGNPEKNGLCSSGDDAHELSQRCALLGDENQLLRMQESETRQELDHSRSEILELNSVISSLREEMTTLEINASNAAGVLAEKEALEQELSRARSHVDNAVGHMKAAQQKTLDMQIDIQAKVRDAEQYKQLLQDHEIDSEKCIKELKSELTRLNQTYNEASARLAHADQLLSDAQEKSRQLKQSVDAKENDMQGMLTTIECLEKNLTETNQKNSSLSAELTSTKVSLQEAILDRDDALFRAENMAKQKKAVEEFNRDETDASRSTVDNALAKAISEAKAKESTLYEEVRKLQIRCANLECSKHKAEREAKSALDGFNQLQSSSVQEQSEIGERLNQTRAEMIRLENRLALVSEKASQLHIDLKLQSEESQNERSQYEDRIAELDTQLQGKRNELAATKHRLTCMQKELEDSQASSECTIRKRDAMENEMQEQFRSVLQAKEKEISTLQERVKETTQQQEKADWRAVEVERIYDDKIGAMEESHRSIVAQLQKTIRDLRDDSSRLTAELHQVKYKLSHINAEKDDFRVKLQQSEKIINDVRDAYAQAENRHVEGEQLLSAAKESEVVYKQQCANLEKALDKAQLEIEREKRRSEKKCREIQLKCLGIGEK</sequence>
<dbReference type="PANTHER" id="PTHR35970:SF1">
    <property type="entry name" value="SODIUM CHANNEL AND CLATHRIN LINKER 1"/>
    <property type="match status" value="1"/>
</dbReference>
<feature type="coiled-coil region" evidence="1">
    <location>
        <begin position="193"/>
        <end position="367"/>
    </location>
</feature>
<feature type="coiled-coil region" evidence="1">
    <location>
        <begin position="40"/>
        <end position="67"/>
    </location>
</feature>
<dbReference type="PANTHER" id="PTHR35970">
    <property type="entry name" value="SODIUM CHANNEL AND CLATHRIN LINKER 1"/>
    <property type="match status" value="1"/>
</dbReference>